<keyword evidence="2" id="KW-1185">Reference proteome</keyword>
<gene>
    <name evidence="1" type="ORF">POPTR_005G150300v4</name>
</gene>
<evidence type="ECO:0000313" key="1">
    <source>
        <dbReference type="EMBL" id="KAI9394866.1"/>
    </source>
</evidence>
<accession>A0ACC0T0M5</accession>
<dbReference type="EMBL" id="CM009294">
    <property type="protein sequence ID" value="KAI9394866.1"/>
    <property type="molecule type" value="Genomic_DNA"/>
</dbReference>
<proteinExistence type="predicted"/>
<evidence type="ECO:0000313" key="2">
    <source>
        <dbReference type="Proteomes" id="UP000006729"/>
    </source>
</evidence>
<protein>
    <submittedName>
        <fullName evidence="1">Uncharacterized protein</fullName>
    </submittedName>
</protein>
<reference evidence="1 2" key="1">
    <citation type="journal article" date="2006" name="Science">
        <title>The genome of black cottonwood, Populus trichocarpa (Torr. &amp; Gray).</title>
        <authorList>
            <person name="Tuskan G.A."/>
            <person name="Difazio S."/>
            <person name="Jansson S."/>
            <person name="Bohlmann J."/>
            <person name="Grigoriev I."/>
            <person name="Hellsten U."/>
            <person name="Putnam N."/>
            <person name="Ralph S."/>
            <person name="Rombauts S."/>
            <person name="Salamov A."/>
            <person name="Schein J."/>
            <person name="Sterck L."/>
            <person name="Aerts A."/>
            <person name="Bhalerao R.R."/>
            <person name="Bhalerao R.P."/>
            <person name="Blaudez D."/>
            <person name="Boerjan W."/>
            <person name="Brun A."/>
            <person name="Brunner A."/>
            <person name="Busov V."/>
            <person name="Campbell M."/>
            <person name="Carlson J."/>
            <person name="Chalot M."/>
            <person name="Chapman J."/>
            <person name="Chen G.L."/>
            <person name="Cooper D."/>
            <person name="Coutinho P.M."/>
            <person name="Couturier J."/>
            <person name="Covert S."/>
            <person name="Cronk Q."/>
            <person name="Cunningham R."/>
            <person name="Davis J."/>
            <person name="Degroeve S."/>
            <person name="Dejardin A."/>
            <person name="Depamphilis C."/>
            <person name="Detter J."/>
            <person name="Dirks B."/>
            <person name="Dubchak I."/>
            <person name="Duplessis S."/>
            <person name="Ehlting J."/>
            <person name="Ellis B."/>
            <person name="Gendler K."/>
            <person name="Goodstein D."/>
            <person name="Gribskov M."/>
            <person name="Grimwood J."/>
            <person name="Groover A."/>
            <person name="Gunter L."/>
            <person name="Hamberger B."/>
            <person name="Heinze B."/>
            <person name="Helariutta Y."/>
            <person name="Henrissat B."/>
            <person name="Holligan D."/>
            <person name="Holt R."/>
            <person name="Huang W."/>
            <person name="Islam-Faridi N."/>
            <person name="Jones S."/>
            <person name="Jones-Rhoades M."/>
            <person name="Jorgensen R."/>
            <person name="Joshi C."/>
            <person name="Kangasjarvi J."/>
            <person name="Karlsson J."/>
            <person name="Kelleher C."/>
            <person name="Kirkpatrick R."/>
            <person name="Kirst M."/>
            <person name="Kohler A."/>
            <person name="Kalluri U."/>
            <person name="Larimer F."/>
            <person name="Leebens-Mack J."/>
            <person name="Leple J.C."/>
            <person name="Locascio P."/>
            <person name="Lou Y."/>
            <person name="Lucas S."/>
            <person name="Martin F."/>
            <person name="Montanini B."/>
            <person name="Napoli C."/>
            <person name="Nelson D.R."/>
            <person name="Nelson C."/>
            <person name="Nieminen K."/>
            <person name="Nilsson O."/>
            <person name="Pereda V."/>
            <person name="Peter G."/>
            <person name="Philippe R."/>
            <person name="Pilate G."/>
            <person name="Poliakov A."/>
            <person name="Razumovskaya J."/>
            <person name="Richardson P."/>
            <person name="Rinaldi C."/>
            <person name="Ritland K."/>
            <person name="Rouze P."/>
            <person name="Ryaboy D."/>
            <person name="Schmutz J."/>
            <person name="Schrader J."/>
            <person name="Segerman B."/>
            <person name="Shin H."/>
            <person name="Siddiqui A."/>
            <person name="Sterky F."/>
            <person name="Terry A."/>
            <person name="Tsai C.J."/>
            <person name="Uberbacher E."/>
            <person name="Unneberg P."/>
            <person name="Vahala J."/>
            <person name="Wall K."/>
            <person name="Wessler S."/>
            <person name="Yang G."/>
            <person name="Yin T."/>
            <person name="Douglas C."/>
            <person name="Marra M."/>
            <person name="Sandberg G."/>
            <person name="Van de Peer Y."/>
            <person name="Rokhsar D."/>
        </authorList>
    </citation>
    <scope>NUCLEOTIDE SEQUENCE [LARGE SCALE GENOMIC DNA]</scope>
    <source>
        <strain evidence="2">cv. Nisqually</strain>
    </source>
</reference>
<dbReference type="Proteomes" id="UP000006729">
    <property type="component" value="Chromosome 5"/>
</dbReference>
<sequence length="55" mass="6179">MCYRERCSTCGKTTWGGCGRHVPSVYRGIPEGQHCLCREWPGVDPNNPKGNELEL</sequence>
<organism evidence="1 2">
    <name type="scientific">Populus trichocarpa</name>
    <name type="common">Western balsam poplar</name>
    <name type="synonym">Populus balsamifera subsp. trichocarpa</name>
    <dbReference type="NCBI Taxonomy" id="3694"/>
    <lineage>
        <taxon>Eukaryota</taxon>
        <taxon>Viridiplantae</taxon>
        <taxon>Streptophyta</taxon>
        <taxon>Embryophyta</taxon>
        <taxon>Tracheophyta</taxon>
        <taxon>Spermatophyta</taxon>
        <taxon>Magnoliopsida</taxon>
        <taxon>eudicotyledons</taxon>
        <taxon>Gunneridae</taxon>
        <taxon>Pentapetalae</taxon>
        <taxon>rosids</taxon>
        <taxon>fabids</taxon>
        <taxon>Malpighiales</taxon>
        <taxon>Salicaceae</taxon>
        <taxon>Saliceae</taxon>
        <taxon>Populus</taxon>
    </lineage>
</organism>
<name>A0ACC0T0M5_POPTR</name>
<comment type="caution">
    <text evidence="1">The sequence shown here is derived from an EMBL/GenBank/DDBJ whole genome shotgun (WGS) entry which is preliminary data.</text>
</comment>